<organism evidence="2 3">
    <name type="scientific">Streptomyces dubilierae</name>
    <dbReference type="NCBI Taxonomy" id="3075533"/>
    <lineage>
        <taxon>Bacteria</taxon>
        <taxon>Bacillati</taxon>
        <taxon>Actinomycetota</taxon>
        <taxon>Actinomycetes</taxon>
        <taxon>Kitasatosporales</taxon>
        <taxon>Streptomycetaceae</taxon>
        <taxon>Streptomyces</taxon>
    </lineage>
</organism>
<dbReference type="Proteomes" id="UP001183586">
    <property type="component" value="Unassembled WGS sequence"/>
</dbReference>
<feature type="signal peptide" evidence="1">
    <location>
        <begin position="1"/>
        <end position="23"/>
    </location>
</feature>
<dbReference type="RefSeq" id="WP_311678328.1">
    <property type="nucleotide sequence ID" value="NZ_JAVREU010000001.1"/>
</dbReference>
<keyword evidence="3" id="KW-1185">Reference proteome</keyword>
<comment type="caution">
    <text evidence="2">The sequence shown here is derived from an EMBL/GenBank/DDBJ whole genome shotgun (WGS) entry which is preliminary data.</text>
</comment>
<evidence type="ECO:0008006" key="4">
    <source>
        <dbReference type="Google" id="ProtNLM"/>
    </source>
</evidence>
<proteinExistence type="predicted"/>
<sequence length="346" mass="36030">MRRIRLRAMLGALLLALFALVGAAPGAAAAARTAPSTTLPFEYHADMAVDSVHQRLYIADIVTGSVVVTDFDGRIIRTLTGLPGAADLVLSPDARTLYVALSRGDAIAAVNTATYRTTARYATGAGTAPLRMALVGGTLWFSYGDQWESNLGSLTLGTRPRVKLAHLPEGTWPGPPMLLSAPSAPGLLIAADQHSTAGTVTVYDVTSGTPVVRTTQNNPGGISAVRDLALSPDGRTLFAVSGAPYHHLAFRLSDLSVEHVYPTGTYPVAAAVAPDGTVAAGIDNSYGPDVYLFASGADAPSQVVDLDPGTALYLRPHGLAWSPDGSRLFALTGQYGVALSLHVIHH</sequence>
<dbReference type="Gene3D" id="2.130.10.10">
    <property type="entry name" value="YVTN repeat-like/Quinoprotein amine dehydrogenase"/>
    <property type="match status" value="2"/>
</dbReference>
<dbReference type="SUPFAM" id="SSF50969">
    <property type="entry name" value="YVTN repeat-like/Quinoprotein amine dehydrogenase"/>
    <property type="match status" value="1"/>
</dbReference>
<dbReference type="InterPro" id="IPR011044">
    <property type="entry name" value="Quino_amine_DH_bsu"/>
</dbReference>
<dbReference type="EMBL" id="JAVREU010000001">
    <property type="protein sequence ID" value="MDT0386120.1"/>
    <property type="molecule type" value="Genomic_DNA"/>
</dbReference>
<reference evidence="3" key="1">
    <citation type="submission" date="2023-07" db="EMBL/GenBank/DDBJ databases">
        <title>30 novel species of actinomycetes from the DSMZ collection.</title>
        <authorList>
            <person name="Nouioui I."/>
        </authorList>
    </citation>
    <scope>NUCLEOTIDE SEQUENCE [LARGE SCALE GENOMIC DNA]</scope>
    <source>
        <strain evidence="3">DSM 41921</strain>
    </source>
</reference>
<evidence type="ECO:0000313" key="3">
    <source>
        <dbReference type="Proteomes" id="UP001183586"/>
    </source>
</evidence>
<keyword evidence="1" id="KW-0732">Signal</keyword>
<gene>
    <name evidence="2" type="ORF">RM641_01665</name>
</gene>
<dbReference type="InterPro" id="IPR051200">
    <property type="entry name" value="Host-pathogen_enzymatic-act"/>
</dbReference>
<dbReference type="InterPro" id="IPR015943">
    <property type="entry name" value="WD40/YVTN_repeat-like_dom_sf"/>
</dbReference>
<evidence type="ECO:0000313" key="2">
    <source>
        <dbReference type="EMBL" id="MDT0386120.1"/>
    </source>
</evidence>
<protein>
    <recommendedName>
        <fullName evidence="4">YncE family protein</fullName>
    </recommendedName>
</protein>
<feature type="chain" id="PRO_5045135309" description="YncE family protein" evidence="1">
    <location>
        <begin position="24"/>
        <end position="346"/>
    </location>
</feature>
<dbReference type="PANTHER" id="PTHR47197">
    <property type="entry name" value="PROTEIN NIRF"/>
    <property type="match status" value="1"/>
</dbReference>
<evidence type="ECO:0000256" key="1">
    <source>
        <dbReference type="SAM" id="SignalP"/>
    </source>
</evidence>
<accession>A0ABU2P451</accession>
<dbReference type="PANTHER" id="PTHR47197:SF3">
    <property type="entry name" value="DIHYDRO-HEME D1 DEHYDROGENASE"/>
    <property type="match status" value="1"/>
</dbReference>
<name>A0ABU2P451_9ACTN</name>